<proteinExistence type="predicted"/>
<dbReference type="SUPFAM" id="SSF52540">
    <property type="entry name" value="P-loop containing nucleoside triphosphate hydrolases"/>
    <property type="match status" value="1"/>
</dbReference>
<dbReference type="Pfam" id="PF04548">
    <property type="entry name" value="AIG1"/>
    <property type="match status" value="1"/>
</dbReference>
<dbReference type="AlphaFoldDB" id="A0A1Q9D139"/>
<sequence>MSSLVYALVGKTGHGKGSTASSLSASEHFLADDSLESVTSSVSSFEYTTVTGQTLVCLDLPGAVDPKLTLPELAAKTPSGLDALVCVIRKGRLTDEALASISQLEVLFGQEVWAHAVIVFTHCTCDLDRLKSDLTKLGEDHVLNKVIKKSNNRVAKIDNMTRNAEQLTADVDYIHQLLAQVSTDTRKKYEIVAFARAREATLEAQIETAWRQNDAELEGLRSRVLQGLLSHEDCEKKAQELKEYRELLELLRRDMELEQAQKSFERWERVKQFACYTGIATVGIGVAAAAAPKLAPTALGGVAGYTFVKYAEASTAKARADHCKHEVLRLREVERSQQCKESGSDSSWTLLDA</sequence>
<accession>A0A1Q9D139</accession>
<dbReference type="OrthoDB" id="431287at2759"/>
<dbReference type="Proteomes" id="UP000186817">
    <property type="component" value="Unassembled WGS sequence"/>
</dbReference>
<keyword evidence="4" id="KW-1185">Reference proteome</keyword>
<reference evidence="3 4" key="1">
    <citation type="submission" date="2016-02" db="EMBL/GenBank/DDBJ databases">
        <title>Genome analysis of coral dinoflagellate symbionts highlights evolutionary adaptations to a symbiotic lifestyle.</title>
        <authorList>
            <person name="Aranda M."/>
            <person name="Li Y."/>
            <person name="Liew Y.J."/>
            <person name="Baumgarten S."/>
            <person name="Simakov O."/>
            <person name="Wilson M."/>
            <person name="Piel J."/>
            <person name="Ashoor H."/>
            <person name="Bougouffa S."/>
            <person name="Bajic V.B."/>
            <person name="Ryu T."/>
            <person name="Ravasi T."/>
            <person name="Bayer T."/>
            <person name="Micklem G."/>
            <person name="Kim H."/>
            <person name="Bhak J."/>
            <person name="Lajeunesse T.C."/>
            <person name="Voolstra C.R."/>
        </authorList>
    </citation>
    <scope>NUCLEOTIDE SEQUENCE [LARGE SCALE GENOMIC DNA]</scope>
    <source>
        <strain evidence="3 4">CCMP2467</strain>
    </source>
</reference>
<dbReference type="Gene3D" id="3.40.50.300">
    <property type="entry name" value="P-loop containing nucleotide triphosphate hydrolases"/>
    <property type="match status" value="1"/>
</dbReference>
<dbReference type="EMBL" id="LSRX01000789">
    <property type="protein sequence ID" value="OLP88891.1"/>
    <property type="molecule type" value="Genomic_DNA"/>
</dbReference>
<dbReference type="InterPro" id="IPR045058">
    <property type="entry name" value="GIMA/IAN/Toc"/>
</dbReference>
<evidence type="ECO:0000256" key="2">
    <source>
        <dbReference type="ARBA" id="ARBA00023134"/>
    </source>
</evidence>
<keyword evidence="2" id="KW-0342">GTP-binding</keyword>
<evidence type="ECO:0000313" key="3">
    <source>
        <dbReference type="EMBL" id="OLP88891.1"/>
    </source>
</evidence>
<evidence type="ECO:0000313" key="4">
    <source>
        <dbReference type="Proteomes" id="UP000186817"/>
    </source>
</evidence>
<organism evidence="3 4">
    <name type="scientific">Symbiodinium microadriaticum</name>
    <name type="common">Dinoflagellate</name>
    <name type="synonym">Zooxanthella microadriatica</name>
    <dbReference type="NCBI Taxonomy" id="2951"/>
    <lineage>
        <taxon>Eukaryota</taxon>
        <taxon>Sar</taxon>
        <taxon>Alveolata</taxon>
        <taxon>Dinophyceae</taxon>
        <taxon>Suessiales</taxon>
        <taxon>Symbiodiniaceae</taxon>
        <taxon>Symbiodinium</taxon>
    </lineage>
</organism>
<dbReference type="GO" id="GO:0005525">
    <property type="term" value="F:GTP binding"/>
    <property type="evidence" value="ECO:0007669"/>
    <property type="project" value="UniProtKB-KW"/>
</dbReference>
<evidence type="ECO:0000256" key="1">
    <source>
        <dbReference type="ARBA" id="ARBA00022741"/>
    </source>
</evidence>
<keyword evidence="1" id="KW-0547">Nucleotide-binding</keyword>
<gene>
    <name evidence="3" type="primary">PP2A3</name>
    <name evidence="3" type="ORF">AK812_SmicGene29712</name>
</gene>
<protein>
    <submittedName>
        <fullName evidence="3">Uncharacterized protein</fullName>
    </submittedName>
</protein>
<dbReference type="PROSITE" id="PS51720">
    <property type="entry name" value="G_AIG1"/>
    <property type="match status" value="1"/>
</dbReference>
<dbReference type="PANTHER" id="PTHR10903:SF184">
    <property type="entry name" value="GTP-BINDING PROTEIN A"/>
    <property type="match status" value="1"/>
</dbReference>
<name>A0A1Q9D139_SYMMI</name>
<comment type="caution">
    <text evidence="3">The sequence shown here is derived from an EMBL/GenBank/DDBJ whole genome shotgun (WGS) entry which is preliminary data.</text>
</comment>
<dbReference type="PANTHER" id="PTHR10903">
    <property type="entry name" value="GTPASE, IMAP FAMILY MEMBER-RELATED"/>
    <property type="match status" value="1"/>
</dbReference>
<dbReference type="InterPro" id="IPR027417">
    <property type="entry name" value="P-loop_NTPase"/>
</dbReference>
<dbReference type="InterPro" id="IPR006703">
    <property type="entry name" value="G_AIG1"/>
</dbReference>